<dbReference type="InterPro" id="IPR002129">
    <property type="entry name" value="PyrdxlP-dep_de-COase"/>
</dbReference>
<reference evidence="9" key="3">
    <citation type="submission" date="2025-09" db="UniProtKB">
        <authorList>
            <consortium name="Ensembl"/>
        </authorList>
    </citation>
    <scope>IDENTIFICATION</scope>
</reference>
<reference evidence="9" key="2">
    <citation type="submission" date="2025-08" db="UniProtKB">
        <authorList>
            <consortium name="Ensembl"/>
        </authorList>
    </citation>
    <scope>IDENTIFICATION</scope>
</reference>
<dbReference type="Gene3D" id="3.90.1150.170">
    <property type="match status" value="1"/>
</dbReference>
<evidence type="ECO:0008006" key="11">
    <source>
        <dbReference type="Google" id="ProtNLM"/>
    </source>
</evidence>
<keyword evidence="5 7" id="KW-0663">Pyridoxal phosphate</keyword>
<keyword evidence="10" id="KW-1185">Reference proteome</keyword>
<dbReference type="GO" id="GO:0009449">
    <property type="term" value="P:gamma-aminobutyric acid biosynthetic process"/>
    <property type="evidence" value="ECO:0007669"/>
    <property type="project" value="TreeGrafter"/>
</dbReference>
<dbReference type="GO" id="GO:0030170">
    <property type="term" value="F:pyridoxal phosphate binding"/>
    <property type="evidence" value="ECO:0007669"/>
    <property type="project" value="InterPro"/>
</dbReference>
<evidence type="ECO:0000256" key="1">
    <source>
        <dbReference type="ARBA" id="ARBA00001933"/>
    </source>
</evidence>
<comment type="similarity">
    <text evidence="2 8">Belongs to the group II decarboxylase family.</text>
</comment>
<evidence type="ECO:0000256" key="3">
    <source>
        <dbReference type="ARBA" id="ARBA00011738"/>
    </source>
</evidence>
<evidence type="ECO:0000256" key="5">
    <source>
        <dbReference type="ARBA" id="ARBA00022898"/>
    </source>
</evidence>
<evidence type="ECO:0000313" key="10">
    <source>
        <dbReference type="Proteomes" id="UP001501920"/>
    </source>
</evidence>
<name>A0AAR2J8V8_PYGNA</name>
<reference evidence="9 10" key="1">
    <citation type="submission" date="2020-10" db="EMBL/GenBank/DDBJ databases">
        <title>Pygocentrus nattereri (red-bellied piranha) genome, fPygNat1, primary haplotype.</title>
        <authorList>
            <person name="Myers G."/>
            <person name="Meyer A."/>
            <person name="Karagic N."/>
            <person name="Pippel M."/>
            <person name="Winkler S."/>
            <person name="Tracey A."/>
            <person name="Wood J."/>
            <person name="Formenti G."/>
            <person name="Howe K."/>
            <person name="Fedrigo O."/>
            <person name="Jarvis E.D."/>
        </authorList>
    </citation>
    <scope>NUCLEOTIDE SEQUENCE [LARGE SCALE GENOMIC DNA]</scope>
</reference>
<evidence type="ECO:0000256" key="7">
    <source>
        <dbReference type="PIRSR" id="PIRSR602129-50"/>
    </source>
</evidence>
<dbReference type="InterPro" id="IPR015424">
    <property type="entry name" value="PyrdxlP-dep_Trfase"/>
</dbReference>
<dbReference type="Ensembl" id="ENSPNAT00000068996.1">
    <property type="protein sequence ID" value="ENSPNAP00000046679.1"/>
    <property type="gene ID" value="ENSPNAG00000022463.2"/>
</dbReference>
<keyword evidence="4" id="KW-0210">Decarboxylase</keyword>
<dbReference type="GO" id="GO:0048786">
    <property type="term" value="C:presynaptic active zone"/>
    <property type="evidence" value="ECO:0007669"/>
    <property type="project" value="TreeGrafter"/>
</dbReference>
<evidence type="ECO:0000256" key="2">
    <source>
        <dbReference type="ARBA" id="ARBA00009533"/>
    </source>
</evidence>
<evidence type="ECO:0000256" key="6">
    <source>
        <dbReference type="ARBA" id="ARBA00023239"/>
    </source>
</evidence>
<evidence type="ECO:0000256" key="8">
    <source>
        <dbReference type="RuleBase" id="RU000382"/>
    </source>
</evidence>
<feature type="modified residue" description="N6-(pyridoxal phosphate)lysine" evidence="7">
    <location>
        <position position="293"/>
    </location>
</feature>
<dbReference type="Proteomes" id="UP001501920">
    <property type="component" value="Chromosome 19"/>
</dbReference>
<dbReference type="InterPro" id="IPR015421">
    <property type="entry name" value="PyrdxlP-dep_Trfase_major"/>
</dbReference>
<comment type="cofactor">
    <cofactor evidence="1 7 8">
        <name>pyridoxal 5'-phosphate</name>
        <dbReference type="ChEBI" id="CHEBI:597326"/>
    </cofactor>
</comment>
<dbReference type="PANTHER" id="PTHR45677:SF14">
    <property type="entry name" value="GLUTAMATE DECARBOXYLASE 1-LIKE"/>
    <property type="match status" value="1"/>
</dbReference>
<keyword evidence="6 8" id="KW-0456">Lyase</keyword>
<organism evidence="9 10">
    <name type="scientific">Pygocentrus nattereri</name>
    <name type="common">Red-bellied piranha</name>
    <dbReference type="NCBI Taxonomy" id="42514"/>
    <lineage>
        <taxon>Eukaryota</taxon>
        <taxon>Metazoa</taxon>
        <taxon>Chordata</taxon>
        <taxon>Craniata</taxon>
        <taxon>Vertebrata</taxon>
        <taxon>Euteleostomi</taxon>
        <taxon>Actinopterygii</taxon>
        <taxon>Neopterygii</taxon>
        <taxon>Teleostei</taxon>
        <taxon>Ostariophysi</taxon>
        <taxon>Characiformes</taxon>
        <taxon>Characoidei</taxon>
        <taxon>Pygocentrus</taxon>
    </lineage>
</organism>
<dbReference type="AlphaFoldDB" id="A0AAR2J8V8"/>
<evidence type="ECO:0000313" key="9">
    <source>
        <dbReference type="Ensembl" id="ENSPNAP00000046679.1"/>
    </source>
</evidence>
<dbReference type="Pfam" id="PF00282">
    <property type="entry name" value="Pyridoxal_deC"/>
    <property type="match status" value="1"/>
</dbReference>
<sequence>TCPGLHLSADRSSKHLEYSKWKRSPYKHQSNVICSFLRLDLLPAKNGEEVTKHFLQELLNILLAYISKSLNRSSKVLDFHHPHQLKEGLEGFSLELQDQPDNLEQFTYEIAPVFILMEDIIFKKMHSIIGWSEKEGDGIFCPGGTMSNLYSVLLARYHFFPRVKTAGMLALPPLALLTSTHSHFSIKKSAAVLGIGSESVFLVKGKMIPKELESSIRTAKSKGLVPFYVNATAGTTVYGAIDPLNDIADICERFGLWMHVDAAWGGGLLLSKRHRMKLQGIDRASSITWNPHKMMGVPLQCSVILVQKKGLLQECNQLCAEYLFQPDKHYDVSYDTGDKSIQCGRHVDIFKLWLMWKAKGSEGFESQVNHCLENAEYLYYKLKSRKDFQLVFQSQPEHSNVCFWYLPTSVRNMPPGPERDRELHMVAPKIKAKMMEEGMTMIGYQPLGDKVNFFRCVFSNPATQKEDVDFLLDEITRLGRELYS</sequence>
<evidence type="ECO:0000256" key="4">
    <source>
        <dbReference type="ARBA" id="ARBA00022793"/>
    </source>
</evidence>
<comment type="subunit">
    <text evidence="3">Homodimer.</text>
</comment>
<dbReference type="CDD" id="cd06450">
    <property type="entry name" value="DOPA_deC_like"/>
    <property type="match status" value="1"/>
</dbReference>
<protein>
    <recommendedName>
        <fullName evidence="11">Glutamate decarboxylase 1a</fullName>
    </recommendedName>
</protein>
<dbReference type="FunFam" id="3.40.640.10:FF:000016">
    <property type="entry name" value="Glutamate decarboxylase like 1"/>
    <property type="match status" value="1"/>
</dbReference>
<dbReference type="PANTHER" id="PTHR45677">
    <property type="entry name" value="GLUTAMATE DECARBOXYLASE-RELATED"/>
    <property type="match status" value="1"/>
</dbReference>
<dbReference type="GeneTree" id="ENSGT00940000166844"/>
<dbReference type="GO" id="GO:0005737">
    <property type="term" value="C:cytoplasm"/>
    <property type="evidence" value="ECO:0007669"/>
    <property type="project" value="TreeGrafter"/>
</dbReference>
<dbReference type="SUPFAM" id="SSF53383">
    <property type="entry name" value="PLP-dependent transferases"/>
    <property type="match status" value="1"/>
</dbReference>
<dbReference type="Gene3D" id="3.40.640.10">
    <property type="entry name" value="Type I PLP-dependent aspartate aminotransferase-like (Major domain)"/>
    <property type="match status" value="1"/>
</dbReference>
<proteinExistence type="inferred from homology"/>
<dbReference type="GO" id="GO:0004351">
    <property type="term" value="F:glutamate decarboxylase activity"/>
    <property type="evidence" value="ECO:0007669"/>
    <property type="project" value="TreeGrafter"/>
</dbReference>
<accession>A0AAR2J8V8</accession>